<evidence type="ECO:0000313" key="4">
    <source>
        <dbReference type="Proteomes" id="UP000249254"/>
    </source>
</evidence>
<name>A0A328AI63_9CAUL</name>
<gene>
    <name evidence="3" type="ORF">DJ017_06565</name>
</gene>
<evidence type="ECO:0000256" key="1">
    <source>
        <dbReference type="SAM" id="MobiDB-lite"/>
    </source>
</evidence>
<keyword evidence="4" id="KW-1185">Reference proteome</keyword>
<feature type="chain" id="PRO_5016378611" description="YbjN domain-containing protein" evidence="2">
    <location>
        <begin position="41"/>
        <end position="212"/>
    </location>
</feature>
<sequence length="212" mass="22097">METGATLAPKSWACYRSIMTRKIIAIAVLAALALTGAAEAKTRTPTHRPAPAAPAAAKPAAAPATPPLPTGPFDAREPRDLAALLGALDAKAQVSAHDTENVVLKATSPAGDFAIQYAGCNQQGHLCKAVQFDASAQARTATVAEINGFNQSSLTCRLYQDKSGKPHVLYSTLVFASTGRQDMLAHVNAWRGCLSDFAAFLKDPPGYLAAAP</sequence>
<dbReference type="Proteomes" id="UP000249254">
    <property type="component" value="Unassembled WGS sequence"/>
</dbReference>
<feature type="compositionally biased region" description="Low complexity" evidence="1">
    <location>
        <begin position="47"/>
        <end position="63"/>
    </location>
</feature>
<reference evidence="4" key="1">
    <citation type="submission" date="2018-05" db="EMBL/GenBank/DDBJ databases">
        <authorList>
            <person name="Li X."/>
        </authorList>
    </citation>
    <scope>NUCLEOTIDE SEQUENCE [LARGE SCALE GENOMIC DNA]</scope>
    <source>
        <strain evidence="4">LX32</strain>
    </source>
</reference>
<proteinExistence type="predicted"/>
<feature type="region of interest" description="Disordered" evidence="1">
    <location>
        <begin position="41"/>
        <end position="76"/>
    </location>
</feature>
<organism evidence="3 4">
    <name type="scientific">Phenylobacterium soli</name>
    <dbReference type="NCBI Taxonomy" id="2170551"/>
    <lineage>
        <taxon>Bacteria</taxon>
        <taxon>Pseudomonadati</taxon>
        <taxon>Pseudomonadota</taxon>
        <taxon>Alphaproteobacteria</taxon>
        <taxon>Caulobacterales</taxon>
        <taxon>Caulobacteraceae</taxon>
        <taxon>Phenylobacterium</taxon>
    </lineage>
</organism>
<evidence type="ECO:0000313" key="3">
    <source>
        <dbReference type="EMBL" id="RAK54207.1"/>
    </source>
</evidence>
<protein>
    <recommendedName>
        <fullName evidence="5">YbjN domain-containing protein</fullName>
    </recommendedName>
</protein>
<dbReference type="RefSeq" id="WP_111527958.1">
    <property type="nucleotide sequence ID" value="NZ_QFYQ01000001.1"/>
</dbReference>
<accession>A0A328AI63</accession>
<keyword evidence="2" id="KW-0732">Signal</keyword>
<dbReference type="Pfam" id="PF10722">
    <property type="entry name" value="YbjN"/>
    <property type="match status" value="1"/>
</dbReference>
<evidence type="ECO:0000256" key="2">
    <source>
        <dbReference type="SAM" id="SignalP"/>
    </source>
</evidence>
<feature type="signal peptide" evidence="2">
    <location>
        <begin position="1"/>
        <end position="40"/>
    </location>
</feature>
<evidence type="ECO:0008006" key="5">
    <source>
        <dbReference type="Google" id="ProtNLM"/>
    </source>
</evidence>
<comment type="caution">
    <text evidence="3">The sequence shown here is derived from an EMBL/GenBank/DDBJ whole genome shotgun (WGS) entry which is preliminary data.</text>
</comment>
<dbReference type="EMBL" id="QFYQ01000001">
    <property type="protein sequence ID" value="RAK54207.1"/>
    <property type="molecule type" value="Genomic_DNA"/>
</dbReference>
<dbReference type="AlphaFoldDB" id="A0A328AI63"/>
<dbReference type="InterPro" id="IPR019660">
    <property type="entry name" value="Put_sensory_transdc_reg_YbjN"/>
</dbReference>